<evidence type="ECO:0000256" key="1">
    <source>
        <dbReference type="SAM" id="Phobius"/>
    </source>
</evidence>
<keyword evidence="1" id="KW-0812">Transmembrane</keyword>
<keyword evidence="1" id="KW-0472">Membrane</keyword>
<evidence type="ECO:0000313" key="2">
    <source>
        <dbReference type="EMBL" id="CAB4718275.1"/>
    </source>
</evidence>
<dbReference type="AlphaFoldDB" id="A0A6J7G4V3"/>
<organism evidence="6">
    <name type="scientific">freshwater metagenome</name>
    <dbReference type="NCBI Taxonomy" id="449393"/>
    <lineage>
        <taxon>unclassified sequences</taxon>
        <taxon>metagenomes</taxon>
        <taxon>ecological metagenomes</taxon>
    </lineage>
</organism>
<sequence>MANSKNESRISREDIESKLRALQGDVQGKVEDRRSTLLAIAGGVGVILVVAFYLMGRRSGKRRSTVVEIRRV</sequence>
<accession>A0A6J7G4V3</accession>
<evidence type="ECO:0000313" key="3">
    <source>
        <dbReference type="EMBL" id="CAB4782147.1"/>
    </source>
</evidence>
<protein>
    <submittedName>
        <fullName evidence="6">Unannotated protein</fullName>
    </submittedName>
</protein>
<evidence type="ECO:0000313" key="7">
    <source>
        <dbReference type="EMBL" id="CAB5028707.1"/>
    </source>
</evidence>
<dbReference type="EMBL" id="CAFBPS010000045">
    <property type="protein sequence ID" value="CAB5028707.1"/>
    <property type="molecule type" value="Genomic_DNA"/>
</dbReference>
<keyword evidence="1" id="KW-1133">Transmembrane helix</keyword>
<proteinExistence type="predicted"/>
<evidence type="ECO:0000313" key="6">
    <source>
        <dbReference type="EMBL" id="CAB4901734.1"/>
    </source>
</evidence>
<evidence type="ECO:0000313" key="4">
    <source>
        <dbReference type="EMBL" id="CAB4794727.1"/>
    </source>
</evidence>
<dbReference type="EMBL" id="CAFBMF010000056">
    <property type="protein sequence ID" value="CAB4901734.1"/>
    <property type="molecule type" value="Genomic_DNA"/>
</dbReference>
<feature type="transmembrane region" description="Helical" evidence="1">
    <location>
        <begin position="36"/>
        <end position="55"/>
    </location>
</feature>
<dbReference type="EMBL" id="CAFBLJ010000116">
    <property type="protein sequence ID" value="CAB4880506.1"/>
    <property type="molecule type" value="Genomic_DNA"/>
</dbReference>
<dbReference type="EMBL" id="CAEZZP010000120">
    <property type="protein sequence ID" value="CAB4782147.1"/>
    <property type="molecule type" value="Genomic_DNA"/>
</dbReference>
<dbReference type="EMBL" id="CAEZYH010000027">
    <property type="protein sequence ID" value="CAB4718275.1"/>
    <property type="molecule type" value="Genomic_DNA"/>
</dbReference>
<gene>
    <name evidence="2" type="ORF">UFOPK2658_00841</name>
    <name evidence="3" type="ORF">UFOPK2880_01515</name>
    <name evidence="4" type="ORF">UFOPK3004_00280</name>
    <name evidence="5" type="ORF">UFOPK3304_01599</name>
    <name evidence="6" type="ORF">UFOPK3494_00973</name>
    <name evidence="7" type="ORF">UFOPK4134_00767</name>
</gene>
<evidence type="ECO:0000313" key="5">
    <source>
        <dbReference type="EMBL" id="CAB4880506.1"/>
    </source>
</evidence>
<reference evidence="6" key="1">
    <citation type="submission" date="2020-05" db="EMBL/GenBank/DDBJ databases">
        <authorList>
            <person name="Chiriac C."/>
            <person name="Salcher M."/>
            <person name="Ghai R."/>
            <person name="Kavagutti S V."/>
        </authorList>
    </citation>
    <scope>NUCLEOTIDE SEQUENCE</scope>
</reference>
<name>A0A6J7G4V3_9ZZZZ</name>
<dbReference type="EMBL" id="CAFAAL010000012">
    <property type="protein sequence ID" value="CAB4794727.1"/>
    <property type="molecule type" value="Genomic_DNA"/>
</dbReference>